<evidence type="ECO:0000259" key="1">
    <source>
        <dbReference type="Pfam" id="PF01471"/>
    </source>
</evidence>
<dbReference type="Gene3D" id="1.10.101.10">
    <property type="entry name" value="PGBD-like superfamily/PGBD"/>
    <property type="match status" value="1"/>
</dbReference>
<evidence type="ECO:0000313" key="2">
    <source>
        <dbReference type="EMBL" id="PIX03198.1"/>
    </source>
</evidence>
<evidence type="ECO:0000313" key="3">
    <source>
        <dbReference type="Proteomes" id="UP000230505"/>
    </source>
</evidence>
<protein>
    <recommendedName>
        <fullName evidence="1">Peptidoglycan binding-like domain-containing protein</fullName>
    </recommendedName>
</protein>
<dbReference type="EMBL" id="PFHV01000042">
    <property type="protein sequence ID" value="PIX03198.1"/>
    <property type="molecule type" value="Genomic_DNA"/>
</dbReference>
<dbReference type="InterPro" id="IPR002477">
    <property type="entry name" value="Peptidoglycan-bd-like"/>
</dbReference>
<organism evidence="2 3">
    <name type="scientific">bacterium (Candidatus Gribaldobacteria) CG_4_8_14_3_um_filter_42_11</name>
    <dbReference type="NCBI Taxonomy" id="2014267"/>
    <lineage>
        <taxon>Bacteria</taxon>
        <taxon>Candidatus Gribaldobacteria</taxon>
    </lineage>
</organism>
<dbReference type="Pfam" id="PF01471">
    <property type="entry name" value="PG_binding_1"/>
    <property type="match status" value="1"/>
</dbReference>
<dbReference type="InterPro" id="IPR036365">
    <property type="entry name" value="PGBD-like_sf"/>
</dbReference>
<feature type="domain" description="Peptidoglycan binding-like" evidence="1">
    <location>
        <begin position="7"/>
        <end position="49"/>
    </location>
</feature>
<accession>A0A2M7IYF6</accession>
<dbReference type="InterPro" id="IPR036366">
    <property type="entry name" value="PGBDSf"/>
</dbReference>
<dbReference type="SUPFAM" id="SSF47090">
    <property type="entry name" value="PGBD-like"/>
    <property type="match status" value="1"/>
</dbReference>
<name>A0A2M7IYF6_9BACT</name>
<reference evidence="3" key="1">
    <citation type="submission" date="2017-09" db="EMBL/GenBank/DDBJ databases">
        <title>Depth-based differentiation of microbial function through sediment-hosted aquifers and enrichment of novel symbionts in the deep terrestrial subsurface.</title>
        <authorList>
            <person name="Probst A.J."/>
            <person name="Ladd B."/>
            <person name="Jarett J.K."/>
            <person name="Geller-Mcgrath D.E."/>
            <person name="Sieber C.M.K."/>
            <person name="Emerson J.B."/>
            <person name="Anantharaman K."/>
            <person name="Thomas B.C."/>
            <person name="Malmstrom R."/>
            <person name="Stieglmeier M."/>
            <person name="Klingl A."/>
            <person name="Woyke T."/>
            <person name="Ryan C.M."/>
            <person name="Banfield J.F."/>
        </authorList>
    </citation>
    <scope>NUCLEOTIDE SEQUENCE [LARGE SCALE GENOMIC DNA]</scope>
</reference>
<sequence>MALGDKGGNVKCLQTFLAGQGSDIYPAGLVSGFYGSLTQQAVVRFQAKYASEILTPLGLTAPTGRVGLATLAKIKSLSLLK</sequence>
<comment type="caution">
    <text evidence="2">The sequence shown here is derived from an EMBL/GenBank/DDBJ whole genome shotgun (WGS) entry which is preliminary data.</text>
</comment>
<gene>
    <name evidence="2" type="ORF">COZ78_01650</name>
</gene>
<proteinExistence type="predicted"/>
<dbReference type="Proteomes" id="UP000230505">
    <property type="component" value="Unassembled WGS sequence"/>
</dbReference>
<dbReference type="AlphaFoldDB" id="A0A2M7IYF6"/>